<feature type="transmembrane region" description="Helical" evidence="7">
    <location>
        <begin position="886"/>
        <end position="906"/>
    </location>
</feature>
<dbReference type="InterPro" id="IPR016135">
    <property type="entry name" value="UBQ-conjugating_enzyme/RWD"/>
</dbReference>
<dbReference type="GO" id="GO:0005739">
    <property type="term" value="C:mitochondrion"/>
    <property type="evidence" value="ECO:0007669"/>
    <property type="project" value="UniProtKB-SubCell"/>
</dbReference>
<dbReference type="FunFam" id="3.40.250.10:FF:000001">
    <property type="entry name" value="Sulfurtransferase"/>
    <property type="match status" value="1"/>
</dbReference>
<dbReference type="InterPro" id="IPR036873">
    <property type="entry name" value="Rhodanese-like_dom_sf"/>
</dbReference>
<dbReference type="PROSITE" id="PS50206">
    <property type="entry name" value="RHODANESE_3"/>
    <property type="match status" value="4"/>
</dbReference>
<dbReference type="AlphaFoldDB" id="A0A6A4SN22"/>
<feature type="domain" description="Rhodanese" evidence="8">
    <location>
        <begin position="447"/>
        <end position="558"/>
    </location>
</feature>
<name>A0A6A4SN22_SCOMX</name>
<keyword evidence="5" id="KW-0496">Mitochondrion</keyword>
<dbReference type="EMBL" id="VEVO01000013">
    <property type="protein sequence ID" value="KAF0032484.1"/>
    <property type="molecule type" value="Genomic_DNA"/>
</dbReference>
<keyword evidence="4" id="KW-0677">Repeat</keyword>
<evidence type="ECO:0000256" key="1">
    <source>
        <dbReference type="ARBA" id="ARBA00004173"/>
    </source>
</evidence>
<keyword evidence="7" id="KW-0472">Membrane</keyword>
<evidence type="ECO:0000256" key="6">
    <source>
        <dbReference type="SAM" id="MobiDB-lite"/>
    </source>
</evidence>
<dbReference type="SUPFAM" id="SSF54495">
    <property type="entry name" value="UBC-like"/>
    <property type="match status" value="1"/>
</dbReference>
<dbReference type="Pfam" id="PF18707">
    <property type="entry name" value="IL2RB_N1"/>
    <property type="match status" value="1"/>
</dbReference>
<feature type="domain" description="Rhodanese" evidence="8">
    <location>
        <begin position="172"/>
        <end position="242"/>
    </location>
</feature>
<dbReference type="Gene3D" id="3.10.110.10">
    <property type="entry name" value="Ubiquitin Conjugating Enzyme"/>
    <property type="match status" value="1"/>
</dbReference>
<evidence type="ECO:0000313" key="11">
    <source>
        <dbReference type="Proteomes" id="UP000438429"/>
    </source>
</evidence>
<comment type="caution">
    <text evidence="10">The sequence shown here is derived from an EMBL/GenBank/DDBJ whole genome shotgun (WGS) entry which is preliminary data.</text>
</comment>
<dbReference type="FunFam" id="3.40.250.10:FF:000008">
    <property type="entry name" value="Sulfurtransferase"/>
    <property type="match status" value="2"/>
</dbReference>
<evidence type="ECO:0000256" key="2">
    <source>
        <dbReference type="ARBA" id="ARBA00008280"/>
    </source>
</evidence>
<dbReference type="SUPFAM" id="SSF49265">
    <property type="entry name" value="Fibronectin type III"/>
    <property type="match status" value="2"/>
</dbReference>
<keyword evidence="3" id="KW-0808">Transferase</keyword>
<evidence type="ECO:0000256" key="7">
    <source>
        <dbReference type="SAM" id="Phobius"/>
    </source>
</evidence>
<dbReference type="PANTHER" id="PTHR11364:SF27">
    <property type="entry name" value="SULFURTRANSFERASE"/>
    <property type="match status" value="1"/>
</dbReference>
<feature type="domain" description="Fibronectin type-III" evidence="9">
    <location>
        <begin position="774"/>
        <end position="870"/>
    </location>
</feature>
<evidence type="ECO:0000256" key="5">
    <source>
        <dbReference type="ARBA" id="ARBA00023128"/>
    </source>
</evidence>
<dbReference type="GO" id="GO:0004792">
    <property type="term" value="F:thiosulfate-cyanide sulfurtransferase activity"/>
    <property type="evidence" value="ECO:0007669"/>
    <property type="project" value="InterPro"/>
</dbReference>
<sequence>MAATTRALVFGRWLADAIRLDLVGPKLRILDASWHLPKLERDAKAEFVQKHIPGALFFDIDECSDRSSAYGFMLPTSDHFSQYVGALGIGSDTHVVVYDTSDFGSYSAPRVWWMFRLFGHDSVSVLDGGLKNWLADGHPVTPECCTPERREFRATTNASWAKSYEDVLENVGTKQVQVVDARPVGRFRGVEPEPRDDIPPGHFPGAINLPFTSFMDASGKELGTEELSKRFIEAGVDLERPLKSKLWTSESSDTEEDHRFPLVLGSRISQSLRLVMAATTRALVSGRWLADAIRSDLVGPKLRILDASWYLPKLRRDAKAEFVQKHIPGALFFDIDECSDRSSAFDHMLPTSDHFSQYVGALGIGRDTHVVVYDTSDFGSYSAPRVWWMFRLFGHDSVSVLDGGLKNWLADGHPVTPECCTPERREFRATTNASWAKSYEDVLENVGTKQVQVVDARSAGRFRGVEPEPRDDTLPGHFPGAINMPFTSFMDASGKELGTDELSKLFKEAGVDLERPLWATCGSGVTACHVVLAAQLLGHPGILLGIQELLNEPNIQDPAQAEAYTIYCQNRTDYEKRLPASGMAVFDLSTFKRLPVSARHSLWLKVENVTGHLKEVSRVRMRRQRDECECQRERESRIVAMAMEMSWPLCVLIVLFSADAANSHKRSQGLSCVNDFVNNVNCTWNSTPVAPGVNCWIHGTKKIWFFENNTRHSRLMTQSCKLKQHKTSPPGCSFSFENEEFNFFEVNNISVECNGKFLENLTNYRPRSHIKMNPPGVPAVSSAANETRISWSPGSLQSGLIQTFDFQVEIKLKKQTRAEVSTLYTQEQQLRIPAWKLKGPCQVRVRVKPSDRHNSHWSDWSPTTSWTGATDVARTPTDQDWLPMQLVMWAVLLTVGFLVATLVFHISCVTKGHLKLKPVPNPSKYFPTLHSVHGGHLKNWLNPQSASETFFTVQPCDHISPVEVGESWKVVPSTSPSSSSTIALLHISSYPSAGSDTSRAVRDSSSCFSNMGYFMSSYSSSVARSDTNPAYFTYQDEFHNDPNFHLALCPSLTCLSAYESLKREPQSPDSGFGFGQEDEEDKKNEKGTDVEGEGVSDDLQSSPLLVLPLHPPPRVCPPSSAPAPPHLPSLNQTCSDSQEEDAPVVDACENYAAWPIAGTMCRSSSMPSEPGKTGYLTLKELQTTFSNKSI</sequence>
<dbReference type="SMART" id="SM00450">
    <property type="entry name" value="RHOD"/>
    <property type="match status" value="3"/>
</dbReference>
<dbReference type="PROSITE" id="PS00380">
    <property type="entry name" value="RHODANESE_1"/>
    <property type="match status" value="2"/>
</dbReference>
<protein>
    <recommendedName>
        <fullName evidence="12">3-mercaptopyruvate sulfurtransferase</fullName>
    </recommendedName>
</protein>
<keyword evidence="7" id="KW-0812">Transmembrane</keyword>
<dbReference type="InterPro" id="IPR001763">
    <property type="entry name" value="Rhodanese-like_dom"/>
</dbReference>
<dbReference type="InterPro" id="IPR001307">
    <property type="entry name" value="Thiosulphate_STrfase_CS"/>
</dbReference>
<dbReference type="Proteomes" id="UP000438429">
    <property type="component" value="Unassembled WGS sequence"/>
</dbReference>
<evidence type="ECO:0000259" key="8">
    <source>
        <dbReference type="PROSITE" id="PS50206"/>
    </source>
</evidence>
<comment type="similarity">
    <text evidence="2">Belongs to the type I cytokine receptor family. Type 4 subfamily.</text>
</comment>
<feature type="domain" description="Rhodanese" evidence="8">
    <location>
        <begin position="298"/>
        <end position="417"/>
    </location>
</feature>
<dbReference type="PANTHER" id="PTHR11364">
    <property type="entry name" value="THIOSULFATE SULFERTANSFERASE"/>
    <property type="match status" value="1"/>
</dbReference>
<dbReference type="CDD" id="cd01448">
    <property type="entry name" value="TST_Repeat_1"/>
    <property type="match status" value="2"/>
</dbReference>
<dbReference type="PROSITE" id="PS50853">
    <property type="entry name" value="FN3"/>
    <property type="match status" value="1"/>
</dbReference>
<dbReference type="Gene3D" id="3.40.250.10">
    <property type="entry name" value="Rhodanese-like domain"/>
    <property type="match status" value="4"/>
</dbReference>
<dbReference type="InterPro" id="IPR013783">
    <property type="entry name" value="Ig-like_fold"/>
</dbReference>
<evidence type="ECO:0000259" key="9">
    <source>
        <dbReference type="PROSITE" id="PS50853"/>
    </source>
</evidence>
<evidence type="ECO:0008006" key="12">
    <source>
        <dbReference type="Google" id="ProtNLM"/>
    </source>
</evidence>
<evidence type="ECO:0000256" key="4">
    <source>
        <dbReference type="ARBA" id="ARBA00022737"/>
    </source>
</evidence>
<dbReference type="SUPFAM" id="SSF52821">
    <property type="entry name" value="Rhodanese/Cell cycle control phosphatase"/>
    <property type="match status" value="4"/>
</dbReference>
<dbReference type="InterPro" id="IPR045078">
    <property type="entry name" value="TST/MPST-like"/>
</dbReference>
<organism evidence="10 11">
    <name type="scientific">Scophthalmus maximus</name>
    <name type="common">Turbot</name>
    <name type="synonym">Psetta maxima</name>
    <dbReference type="NCBI Taxonomy" id="52904"/>
    <lineage>
        <taxon>Eukaryota</taxon>
        <taxon>Metazoa</taxon>
        <taxon>Chordata</taxon>
        <taxon>Craniata</taxon>
        <taxon>Vertebrata</taxon>
        <taxon>Euteleostomi</taxon>
        <taxon>Actinopterygii</taxon>
        <taxon>Neopterygii</taxon>
        <taxon>Teleostei</taxon>
        <taxon>Neoteleostei</taxon>
        <taxon>Acanthomorphata</taxon>
        <taxon>Carangaria</taxon>
        <taxon>Pleuronectiformes</taxon>
        <taxon>Pleuronectoidei</taxon>
        <taxon>Scophthalmidae</taxon>
        <taxon>Scophthalmus</taxon>
    </lineage>
</organism>
<dbReference type="InterPro" id="IPR040951">
    <property type="entry name" value="IL2RB_N1"/>
</dbReference>
<feature type="region of interest" description="Disordered" evidence="6">
    <location>
        <begin position="1065"/>
        <end position="1141"/>
    </location>
</feature>
<dbReference type="CDD" id="cd01449">
    <property type="entry name" value="TST_Repeat_2"/>
    <property type="match status" value="2"/>
</dbReference>
<keyword evidence="7" id="KW-1133">Transmembrane helix</keyword>
<dbReference type="InterPro" id="IPR003961">
    <property type="entry name" value="FN3_dom"/>
</dbReference>
<evidence type="ECO:0000256" key="3">
    <source>
        <dbReference type="ARBA" id="ARBA00022679"/>
    </source>
</evidence>
<gene>
    <name evidence="10" type="ORF">F2P81_014774</name>
</gene>
<feature type="domain" description="Rhodanese" evidence="8">
    <location>
        <begin position="23"/>
        <end position="142"/>
    </location>
</feature>
<reference evidence="10 11" key="1">
    <citation type="submission" date="2019-06" db="EMBL/GenBank/DDBJ databases">
        <title>Draft genomes of female and male turbot (Scophthalmus maximus).</title>
        <authorList>
            <person name="Xu H."/>
            <person name="Xu X.-W."/>
            <person name="Shao C."/>
            <person name="Chen S."/>
        </authorList>
    </citation>
    <scope>NUCLEOTIDE SEQUENCE [LARGE SCALE GENOMIC DNA]</scope>
    <source>
        <strain evidence="10">Ysfricsl-2016a</strain>
        <tissue evidence="10">Blood</tissue>
    </source>
</reference>
<dbReference type="Pfam" id="PF00581">
    <property type="entry name" value="Rhodanese"/>
    <property type="match status" value="3"/>
</dbReference>
<feature type="compositionally biased region" description="Pro residues" evidence="6">
    <location>
        <begin position="1109"/>
        <end position="1127"/>
    </location>
</feature>
<proteinExistence type="inferred from homology"/>
<dbReference type="InterPro" id="IPR036116">
    <property type="entry name" value="FN3_sf"/>
</dbReference>
<comment type="subcellular location">
    <subcellularLocation>
        <location evidence="1">Mitochondrion</location>
    </subcellularLocation>
</comment>
<dbReference type="Gene3D" id="2.60.40.10">
    <property type="entry name" value="Immunoglobulins"/>
    <property type="match status" value="2"/>
</dbReference>
<accession>A0A6A4SN22</accession>
<evidence type="ECO:0000313" key="10">
    <source>
        <dbReference type="EMBL" id="KAF0032484.1"/>
    </source>
</evidence>